<comment type="caution">
    <text evidence="1">The sequence shown here is derived from an EMBL/GenBank/DDBJ whole genome shotgun (WGS) entry which is preliminary data.</text>
</comment>
<name>A0AAJ1CD82_9BACT</name>
<proteinExistence type="predicted"/>
<protein>
    <submittedName>
        <fullName evidence="1">Uncharacterized protein</fullName>
    </submittedName>
</protein>
<dbReference type="AlphaFoldDB" id="A0AAJ1CD82"/>
<dbReference type="EMBL" id="JANGBQ010000004">
    <property type="protein sequence ID" value="MCQ5081954.1"/>
    <property type="molecule type" value="Genomic_DNA"/>
</dbReference>
<dbReference type="Proteomes" id="UP001205035">
    <property type="component" value="Unassembled WGS sequence"/>
</dbReference>
<reference evidence="1" key="1">
    <citation type="submission" date="2022-06" db="EMBL/GenBank/DDBJ databases">
        <title>Isolation of gut microbiota from human fecal samples.</title>
        <authorList>
            <person name="Pamer E.G."/>
            <person name="Barat B."/>
            <person name="Waligurski E."/>
            <person name="Medina S."/>
            <person name="Paddock L."/>
            <person name="Mostad J."/>
        </authorList>
    </citation>
    <scope>NUCLEOTIDE SEQUENCE</scope>
    <source>
        <strain evidence="1">DFI.6.22</strain>
    </source>
</reference>
<gene>
    <name evidence="1" type="ORF">NE651_03510</name>
</gene>
<evidence type="ECO:0000313" key="2">
    <source>
        <dbReference type="Proteomes" id="UP001205035"/>
    </source>
</evidence>
<evidence type="ECO:0000313" key="1">
    <source>
        <dbReference type="EMBL" id="MCQ5081954.1"/>
    </source>
</evidence>
<accession>A0AAJ1CD82</accession>
<dbReference type="RefSeq" id="WP_022332068.1">
    <property type="nucleotide sequence ID" value="NZ_DAWDXQ010000007.1"/>
</dbReference>
<organism evidence="1 2">
    <name type="scientific">Alistipes onderdonkii</name>
    <dbReference type="NCBI Taxonomy" id="328813"/>
    <lineage>
        <taxon>Bacteria</taxon>
        <taxon>Pseudomonadati</taxon>
        <taxon>Bacteroidota</taxon>
        <taxon>Bacteroidia</taxon>
        <taxon>Bacteroidales</taxon>
        <taxon>Rikenellaceae</taxon>
        <taxon>Alistipes</taxon>
    </lineage>
</organism>
<sequence>MDEFTQLKKEKIYKTLSNLGEDISLTEWSDTQWYELRGYSTEEARQMVFEKYRAKLLNDDEITQHIVGYREAYIAFDEDEEFDEEKYNVSYINNLATTFSAICEFSIVNGKLVDPKGKFRQIIDTFTAYEIVQGLVRERAYKESQLRRYETLNGQIETKAERFGREVSQYGFLDLPKVACLTEKSQAKLIEKIAGQKVPYAVAMFDYIEFIKHLQDNYFKTKDQLYRMISKLLCSDIDGRVVKGNIASLSGYSGENKKRYTAYQHTETVKNDYEALK</sequence>